<evidence type="ECO:0000313" key="8">
    <source>
        <dbReference type="Proteomes" id="UP001058974"/>
    </source>
</evidence>
<evidence type="ECO:0000256" key="4">
    <source>
        <dbReference type="PROSITE-ProRule" id="PRU00325"/>
    </source>
</evidence>
<comment type="caution">
    <text evidence="7">The sequence shown here is derived from an EMBL/GenBank/DDBJ whole genome shotgun (WGS) entry which is preliminary data.</text>
</comment>
<reference evidence="7 8" key="1">
    <citation type="journal article" date="2022" name="Nat. Genet.">
        <title>Improved pea reference genome and pan-genome highlight genomic features and evolutionary characteristics.</title>
        <authorList>
            <person name="Yang T."/>
            <person name="Liu R."/>
            <person name="Luo Y."/>
            <person name="Hu S."/>
            <person name="Wang D."/>
            <person name="Wang C."/>
            <person name="Pandey M.K."/>
            <person name="Ge S."/>
            <person name="Xu Q."/>
            <person name="Li N."/>
            <person name="Li G."/>
            <person name="Huang Y."/>
            <person name="Saxena R.K."/>
            <person name="Ji Y."/>
            <person name="Li M."/>
            <person name="Yan X."/>
            <person name="He Y."/>
            <person name="Liu Y."/>
            <person name="Wang X."/>
            <person name="Xiang C."/>
            <person name="Varshney R.K."/>
            <person name="Ding H."/>
            <person name="Gao S."/>
            <person name="Zong X."/>
        </authorList>
    </citation>
    <scope>NUCLEOTIDE SEQUENCE [LARGE SCALE GENOMIC DNA]</scope>
    <source>
        <strain evidence="7 8">cv. Zhongwan 6</strain>
    </source>
</reference>
<name>A0A9D4WQ67_PEA</name>
<keyword evidence="8" id="KW-1185">Reference proteome</keyword>
<feature type="domain" description="SWIM-type" evidence="6">
    <location>
        <begin position="219"/>
        <end position="251"/>
    </location>
</feature>
<proteinExistence type="predicted"/>
<sequence length="329" mass="38062">MMFTNKEMIRDVVKDYAMENRKNVLIKKNDSKRIMVKCVDGFLVVEGISANVESRLCVKHLYGNWKKKHPGLELKEVLWAAARATTIPTWERVMLRMKEMKEDAWKDMLDVLTCHWSRSHFRTYSKCNLQVNNMCEAFNRAILEHREKLINTLLEDIKHYITKRMTSQKELLHGYTGSICHRIQLVIKKNKKKAQGWSPTWHGDDDLSIFGVTNGIETYCVNLKKEACSCRKWDLSVIPCCHAISLVRRAITQRNKMNDEPRNPNILPRRFSTITCAKCGSTRHNKRSCKGKRAADRAIPNGGNKRKKTKKVKGGKGTKKSKEKQTEIA</sequence>
<dbReference type="Proteomes" id="UP001058974">
    <property type="component" value="Chromosome 5"/>
</dbReference>
<dbReference type="EMBL" id="JAMSHJ010000005">
    <property type="protein sequence ID" value="KAI5405852.1"/>
    <property type="molecule type" value="Genomic_DNA"/>
</dbReference>
<evidence type="ECO:0000256" key="2">
    <source>
        <dbReference type="ARBA" id="ARBA00022771"/>
    </source>
</evidence>
<feature type="region of interest" description="Disordered" evidence="5">
    <location>
        <begin position="281"/>
        <end position="329"/>
    </location>
</feature>
<evidence type="ECO:0000313" key="7">
    <source>
        <dbReference type="EMBL" id="KAI5405852.1"/>
    </source>
</evidence>
<accession>A0A9D4WQ67</accession>
<evidence type="ECO:0000259" key="6">
    <source>
        <dbReference type="PROSITE" id="PS50966"/>
    </source>
</evidence>
<evidence type="ECO:0000256" key="5">
    <source>
        <dbReference type="SAM" id="MobiDB-lite"/>
    </source>
</evidence>
<organism evidence="7 8">
    <name type="scientific">Pisum sativum</name>
    <name type="common">Garden pea</name>
    <name type="synonym">Lathyrus oleraceus</name>
    <dbReference type="NCBI Taxonomy" id="3888"/>
    <lineage>
        <taxon>Eukaryota</taxon>
        <taxon>Viridiplantae</taxon>
        <taxon>Streptophyta</taxon>
        <taxon>Embryophyta</taxon>
        <taxon>Tracheophyta</taxon>
        <taxon>Spermatophyta</taxon>
        <taxon>Magnoliopsida</taxon>
        <taxon>eudicotyledons</taxon>
        <taxon>Gunneridae</taxon>
        <taxon>Pentapetalae</taxon>
        <taxon>rosids</taxon>
        <taxon>fabids</taxon>
        <taxon>Fabales</taxon>
        <taxon>Fabaceae</taxon>
        <taxon>Papilionoideae</taxon>
        <taxon>50 kb inversion clade</taxon>
        <taxon>NPAAA clade</taxon>
        <taxon>Hologalegina</taxon>
        <taxon>IRL clade</taxon>
        <taxon>Fabeae</taxon>
        <taxon>Lathyrus</taxon>
    </lineage>
</organism>
<dbReference type="InterPro" id="IPR006564">
    <property type="entry name" value="Znf_PMZ"/>
</dbReference>
<dbReference type="PANTHER" id="PTHR31973:SF199">
    <property type="entry name" value="SWIM-TYPE DOMAIN-CONTAINING PROTEIN"/>
    <property type="match status" value="1"/>
</dbReference>
<keyword evidence="2 4" id="KW-0863">Zinc-finger</keyword>
<dbReference type="GO" id="GO:0008270">
    <property type="term" value="F:zinc ion binding"/>
    <property type="evidence" value="ECO:0007669"/>
    <property type="project" value="UniProtKB-KW"/>
</dbReference>
<evidence type="ECO:0000256" key="1">
    <source>
        <dbReference type="ARBA" id="ARBA00022723"/>
    </source>
</evidence>
<dbReference type="Pfam" id="PF04434">
    <property type="entry name" value="SWIM"/>
    <property type="match status" value="1"/>
</dbReference>
<evidence type="ECO:0000256" key="3">
    <source>
        <dbReference type="ARBA" id="ARBA00022833"/>
    </source>
</evidence>
<feature type="compositionally biased region" description="Basic residues" evidence="5">
    <location>
        <begin position="281"/>
        <end position="292"/>
    </location>
</feature>
<dbReference type="Gramene" id="Psat05G0256900-T1">
    <property type="protein sequence ID" value="KAI5405852.1"/>
    <property type="gene ID" value="KIW84_052569"/>
</dbReference>
<protein>
    <recommendedName>
        <fullName evidence="6">SWIM-type domain-containing protein</fullName>
    </recommendedName>
</protein>
<dbReference type="SMART" id="SM00575">
    <property type="entry name" value="ZnF_PMZ"/>
    <property type="match status" value="1"/>
</dbReference>
<keyword evidence="1" id="KW-0479">Metal-binding</keyword>
<dbReference type="PROSITE" id="PS50966">
    <property type="entry name" value="ZF_SWIM"/>
    <property type="match status" value="1"/>
</dbReference>
<feature type="compositionally biased region" description="Basic residues" evidence="5">
    <location>
        <begin position="304"/>
        <end position="322"/>
    </location>
</feature>
<dbReference type="AlphaFoldDB" id="A0A9D4WQ67"/>
<dbReference type="PANTHER" id="PTHR31973">
    <property type="entry name" value="POLYPROTEIN, PUTATIVE-RELATED"/>
    <property type="match status" value="1"/>
</dbReference>
<keyword evidence="3" id="KW-0862">Zinc</keyword>
<gene>
    <name evidence="7" type="ORF">KIW84_052569</name>
</gene>
<dbReference type="InterPro" id="IPR007527">
    <property type="entry name" value="Znf_SWIM"/>
</dbReference>